<dbReference type="InterPro" id="IPR027587">
    <property type="entry name" value="TrbK"/>
</dbReference>
<sequence>MDGKILARIVAVILVAVAVTATALEITRKQEKPAGAASYVPAASAPDPLREGLRHCQSLGEAALRDGDCLRLWADERDRFLGFRAPATNASPAPIDPQSPNASTPEAR</sequence>
<evidence type="ECO:0000256" key="1">
    <source>
        <dbReference type="SAM" id="MobiDB-lite"/>
    </source>
</evidence>
<feature type="compositionally biased region" description="Polar residues" evidence="1">
    <location>
        <begin position="98"/>
        <end position="108"/>
    </location>
</feature>
<dbReference type="AlphaFoldDB" id="A0A2W7CGE3"/>
<reference evidence="4" key="1">
    <citation type="submission" date="2017-03" db="EMBL/GenBank/DDBJ databases">
        <authorList>
            <person name="Safronova V.I."/>
            <person name="Sazanova A.L."/>
            <person name="Chirak E.R."/>
        </authorList>
    </citation>
    <scope>NUCLEOTIDE SEQUENCE [LARGE SCALE GENOMIC DNA]</scope>
    <source>
        <strain evidence="4">Ach-343</strain>
    </source>
</reference>
<keyword evidence="2" id="KW-0812">Transmembrane</keyword>
<dbReference type="Proteomes" id="UP000248616">
    <property type="component" value="Unassembled WGS sequence"/>
</dbReference>
<protein>
    <submittedName>
        <fullName evidence="3">Conjugal transfer protein TrbK</fullName>
    </submittedName>
</protein>
<dbReference type="RefSeq" id="WP_111542268.1">
    <property type="nucleotide sequence ID" value="NZ_MZXV01000001.1"/>
</dbReference>
<feature type="region of interest" description="Disordered" evidence="1">
    <location>
        <begin position="85"/>
        <end position="108"/>
    </location>
</feature>
<dbReference type="EMBL" id="MZXV01000001">
    <property type="protein sequence ID" value="PZV40478.1"/>
    <property type="molecule type" value="Genomic_DNA"/>
</dbReference>
<organism evidence="3 4">
    <name type="scientific">Mesorhizobium kowhaii</name>
    <dbReference type="NCBI Taxonomy" id="1300272"/>
    <lineage>
        <taxon>Bacteria</taxon>
        <taxon>Pseudomonadati</taxon>
        <taxon>Pseudomonadota</taxon>
        <taxon>Alphaproteobacteria</taxon>
        <taxon>Hyphomicrobiales</taxon>
        <taxon>Phyllobacteriaceae</taxon>
        <taxon>Mesorhizobium</taxon>
    </lineage>
</organism>
<evidence type="ECO:0000256" key="2">
    <source>
        <dbReference type="SAM" id="Phobius"/>
    </source>
</evidence>
<accession>A0A2W7CGE3</accession>
<keyword evidence="2" id="KW-1133">Transmembrane helix</keyword>
<dbReference type="NCBIfam" id="TIGR04360">
    <property type="entry name" value="other_trbK"/>
    <property type="match status" value="1"/>
</dbReference>
<comment type="caution">
    <text evidence="3">The sequence shown here is derived from an EMBL/GenBank/DDBJ whole genome shotgun (WGS) entry which is preliminary data.</text>
</comment>
<feature type="transmembrane region" description="Helical" evidence="2">
    <location>
        <begin position="6"/>
        <end position="24"/>
    </location>
</feature>
<evidence type="ECO:0000313" key="4">
    <source>
        <dbReference type="Proteomes" id="UP000248616"/>
    </source>
</evidence>
<keyword evidence="2" id="KW-0472">Membrane</keyword>
<dbReference type="Pfam" id="PF20084">
    <property type="entry name" value="TrbK"/>
    <property type="match status" value="1"/>
</dbReference>
<proteinExistence type="predicted"/>
<name>A0A2W7CGE3_9HYPH</name>
<evidence type="ECO:0000313" key="3">
    <source>
        <dbReference type="EMBL" id="PZV40478.1"/>
    </source>
</evidence>
<keyword evidence="4" id="KW-1185">Reference proteome</keyword>
<gene>
    <name evidence="3" type="ORF">B5V02_00125</name>
</gene>
<dbReference type="OrthoDB" id="9815800at2"/>